<evidence type="ECO:0000256" key="1">
    <source>
        <dbReference type="ARBA" id="ARBA00004123"/>
    </source>
</evidence>
<comment type="caution">
    <text evidence="7">The sequence shown here is derived from an EMBL/GenBank/DDBJ whole genome shotgun (WGS) entry which is preliminary data.</text>
</comment>
<evidence type="ECO:0000256" key="3">
    <source>
        <dbReference type="ARBA" id="ARBA00022737"/>
    </source>
</evidence>
<evidence type="ECO:0000256" key="5">
    <source>
        <dbReference type="ARBA" id="ARBA00023242"/>
    </source>
</evidence>
<dbReference type="SMART" id="SM00028">
    <property type="entry name" value="TPR"/>
    <property type="match status" value="3"/>
</dbReference>
<gene>
    <name evidence="7" type="ORF">Pyn_07100</name>
</gene>
<dbReference type="PANTHER" id="PTHR11246">
    <property type="entry name" value="PRE-MRNA SPLICING FACTOR"/>
    <property type="match status" value="1"/>
</dbReference>
<dbReference type="AlphaFoldDB" id="A0A314Y6I5"/>
<protein>
    <submittedName>
        <fullName evidence="7">Protein STABILIZED1</fullName>
    </submittedName>
</protein>
<organism evidence="7 8">
    <name type="scientific">Prunus yedoensis var. nudiflora</name>
    <dbReference type="NCBI Taxonomy" id="2094558"/>
    <lineage>
        <taxon>Eukaryota</taxon>
        <taxon>Viridiplantae</taxon>
        <taxon>Streptophyta</taxon>
        <taxon>Embryophyta</taxon>
        <taxon>Tracheophyta</taxon>
        <taxon>Spermatophyta</taxon>
        <taxon>Magnoliopsida</taxon>
        <taxon>eudicotyledons</taxon>
        <taxon>Gunneridae</taxon>
        <taxon>Pentapetalae</taxon>
        <taxon>rosids</taxon>
        <taxon>fabids</taxon>
        <taxon>Rosales</taxon>
        <taxon>Rosaceae</taxon>
        <taxon>Amygdaloideae</taxon>
        <taxon>Amygdaleae</taxon>
        <taxon>Prunus</taxon>
    </lineage>
</organism>
<sequence>MEEVKRDAIKKNRRLMKSSRERNPKQPLCWIASARLEEQAEEMEAAWQLIQKGCEECPNSEDVWLEACRIAIADARRSSPNPNEAGKAVIAHGLKLIPNSVKLWLQAANLEHDDSNKSRPERARIILAEARESGGGTERVWMKSAIVERGLGNVEEERKLLDEGLKKFPSFFKLWLMLGQLEERLDRLEKAKEAYDLGLKHCPNSIPLWLSLVNLEENLKGVTTARAVLTLARNKNPQNPQLWLAATRTELRHGNNKEAAILMAKALHECPNSGILWAAYIESMVPLPPSRWMDKIIDALRKCDYDPHAIAAVAKFFTHHSKVKKARTWLNKAVTIAPDIGDFWASYFKFELQHGTDENQKDVLRRCIASQPKHGEKWQPISKALHNSHQPAEAILHQVVAVLSKEESSQQARQPPQTDRL</sequence>
<comment type="subcellular location">
    <subcellularLocation>
        <location evidence="1">Nucleus</location>
    </subcellularLocation>
</comment>
<dbReference type="GO" id="GO:0046540">
    <property type="term" value="C:U4/U6 x U5 tri-snRNP complex"/>
    <property type="evidence" value="ECO:0007669"/>
    <property type="project" value="TreeGrafter"/>
</dbReference>
<keyword evidence="5" id="KW-0539">Nucleus</keyword>
<evidence type="ECO:0000313" key="7">
    <source>
        <dbReference type="EMBL" id="PQP99747.1"/>
    </source>
</evidence>
<dbReference type="PANTHER" id="PTHR11246:SF1">
    <property type="entry name" value="PRE-MRNA-PROCESSING FACTOR 6"/>
    <property type="match status" value="1"/>
</dbReference>
<dbReference type="SUPFAM" id="SSF48452">
    <property type="entry name" value="TPR-like"/>
    <property type="match status" value="2"/>
</dbReference>
<dbReference type="GO" id="GO:0071013">
    <property type="term" value="C:catalytic step 2 spliceosome"/>
    <property type="evidence" value="ECO:0007669"/>
    <property type="project" value="TreeGrafter"/>
</dbReference>
<feature type="compositionally biased region" description="Basic and acidic residues" evidence="6">
    <location>
        <begin position="1"/>
        <end position="10"/>
    </location>
</feature>
<keyword evidence="2" id="KW-0507">mRNA processing</keyword>
<dbReference type="Pfam" id="PF23240">
    <property type="entry name" value="HAT_PRP39_N"/>
    <property type="match status" value="1"/>
</dbReference>
<evidence type="ECO:0000256" key="6">
    <source>
        <dbReference type="SAM" id="MobiDB-lite"/>
    </source>
</evidence>
<dbReference type="Gene3D" id="1.25.40.10">
    <property type="entry name" value="Tetratricopeptide repeat domain"/>
    <property type="match status" value="3"/>
</dbReference>
<keyword evidence="8" id="KW-1185">Reference proteome</keyword>
<keyword evidence="4" id="KW-0508">mRNA splicing</keyword>
<keyword evidence="3" id="KW-0677">Repeat</keyword>
<evidence type="ECO:0000256" key="4">
    <source>
        <dbReference type="ARBA" id="ARBA00023187"/>
    </source>
</evidence>
<reference evidence="7 8" key="1">
    <citation type="submission" date="2018-02" db="EMBL/GenBank/DDBJ databases">
        <title>Draft genome of wild Prunus yedoensis var. nudiflora.</title>
        <authorList>
            <person name="Baek S."/>
            <person name="Kim J.-H."/>
            <person name="Choi K."/>
            <person name="Kim G.-B."/>
            <person name="Cho A."/>
            <person name="Jang H."/>
            <person name="Shin C.-H."/>
            <person name="Yu H.-J."/>
            <person name="Mun J.-H."/>
        </authorList>
    </citation>
    <scope>NUCLEOTIDE SEQUENCE [LARGE SCALE GENOMIC DNA]</scope>
    <source>
        <strain evidence="8">cv. Jeju island</strain>
        <tissue evidence="7">Leaf</tissue>
    </source>
</reference>
<accession>A0A314Y6I5</accession>
<dbReference type="EMBL" id="PJQY01001775">
    <property type="protein sequence ID" value="PQP99747.1"/>
    <property type="molecule type" value="Genomic_DNA"/>
</dbReference>
<dbReference type="GO" id="GO:0080188">
    <property type="term" value="P:gene silencing by siRNA-directed DNA methylation"/>
    <property type="evidence" value="ECO:0007669"/>
    <property type="project" value="TreeGrafter"/>
</dbReference>
<dbReference type="InterPro" id="IPR019734">
    <property type="entry name" value="TPR_rpt"/>
</dbReference>
<proteinExistence type="predicted"/>
<dbReference type="SMART" id="SM00386">
    <property type="entry name" value="HAT"/>
    <property type="match status" value="9"/>
</dbReference>
<dbReference type="InterPro" id="IPR011990">
    <property type="entry name" value="TPR-like_helical_dom_sf"/>
</dbReference>
<dbReference type="FunFam" id="1.25.40.10:FF:000256">
    <property type="entry name" value="Probable pre-mRNA splicing factor prp1"/>
    <property type="match status" value="1"/>
</dbReference>
<dbReference type="GO" id="GO:2000636">
    <property type="term" value="P:positive regulation of primary miRNA processing"/>
    <property type="evidence" value="ECO:0007669"/>
    <property type="project" value="TreeGrafter"/>
</dbReference>
<dbReference type="InterPro" id="IPR045075">
    <property type="entry name" value="Syf1-like"/>
</dbReference>
<dbReference type="STRING" id="2094558.A0A314Y6I5"/>
<dbReference type="GO" id="GO:0000244">
    <property type="term" value="P:spliceosomal tri-snRNP complex assembly"/>
    <property type="evidence" value="ECO:0007669"/>
    <property type="project" value="TreeGrafter"/>
</dbReference>
<dbReference type="InterPro" id="IPR003107">
    <property type="entry name" value="HAT"/>
</dbReference>
<dbReference type="OrthoDB" id="440128at2759"/>
<evidence type="ECO:0000256" key="2">
    <source>
        <dbReference type="ARBA" id="ARBA00022664"/>
    </source>
</evidence>
<name>A0A314Y6I5_PRUYE</name>
<dbReference type="Proteomes" id="UP000250321">
    <property type="component" value="Unassembled WGS sequence"/>
</dbReference>
<evidence type="ECO:0000313" key="8">
    <source>
        <dbReference type="Proteomes" id="UP000250321"/>
    </source>
</evidence>
<feature type="region of interest" description="Disordered" evidence="6">
    <location>
        <begin position="1"/>
        <end position="21"/>
    </location>
</feature>